<name>A0AAD4Z494_PRUDU</name>
<dbReference type="EMBL" id="JAJFAZ020000004">
    <property type="protein sequence ID" value="KAI5332260.1"/>
    <property type="molecule type" value="Genomic_DNA"/>
</dbReference>
<proteinExistence type="predicted"/>
<keyword evidence="2" id="KW-1185">Reference proteome</keyword>
<evidence type="ECO:0000313" key="1">
    <source>
        <dbReference type="EMBL" id="KAI5332260.1"/>
    </source>
</evidence>
<evidence type="ECO:0000313" key="2">
    <source>
        <dbReference type="Proteomes" id="UP001054821"/>
    </source>
</evidence>
<comment type="caution">
    <text evidence="1">The sequence shown here is derived from an EMBL/GenBank/DDBJ whole genome shotgun (WGS) entry which is preliminary data.</text>
</comment>
<dbReference type="AlphaFoldDB" id="A0AAD4Z494"/>
<accession>A0AAD4Z494</accession>
<sequence length="87" mass="9984">METVLGLMDLDLALREDEPAALADESNDAQRRQHEKWHKANRMSILIMKRAMTEIVRGGILNNDKVKALLEAVGRNSMSQRRLRREA</sequence>
<protein>
    <submittedName>
        <fullName evidence="1">Uncharacterized protein</fullName>
    </submittedName>
</protein>
<organism evidence="1 2">
    <name type="scientific">Prunus dulcis</name>
    <name type="common">Almond</name>
    <name type="synonym">Amygdalus dulcis</name>
    <dbReference type="NCBI Taxonomy" id="3755"/>
    <lineage>
        <taxon>Eukaryota</taxon>
        <taxon>Viridiplantae</taxon>
        <taxon>Streptophyta</taxon>
        <taxon>Embryophyta</taxon>
        <taxon>Tracheophyta</taxon>
        <taxon>Spermatophyta</taxon>
        <taxon>Magnoliopsida</taxon>
        <taxon>eudicotyledons</taxon>
        <taxon>Gunneridae</taxon>
        <taxon>Pentapetalae</taxon>
        <taxon>rosids</taxon>
        <taxon>fabids</taxon>
        <taxon>Rosales</taxon>
        <taxon>Rosaceae</taxon>
        <taxon>Amygdaloideae</taxon>
        <taxon>Amygdaleae</taxon>
        <taxon>Prunus</taxon>
    </lineage>
</organism>
<dbReference type="Proteomes" id="UP001054821">
    <property type="component" value="Chromosome 4"/>
</dbReference>
<gene>
    <name evidence="1" type="ORF">L3X38_022389</name>
</gene>
<reference evidence="1 2" key="1">
    <citation type="journal article" date="2022" name="G3 (Bethesda)">
        <title>Whole-genome sequence and methylome profiling of the almond [Prunus dulcis (Mill.) D.A. Webb] cultivar 'Nonpareil'.</title>
        <authorList>
            <person name="D'Amico-Willman K.M."/>
            <person name="Ouma W.Z."/>
            <person name="Meulia T."/>
            <person name="Sideli G.M."/>
            <person name="Gradziel T.M."/>
            <person name="Fresnedo-Ramirez J."/>
        </authorList>
    </citation>
    <scope>NUCLEOTIDE SEQUENCE [LARGE SCALE GENOMIC DNA]</scope>
    <source>
        <strain evidence="1">Clone GOH B32 T37-40</strain>
    </source>
</reference>